<comment type="caution">
    <text evidence="3">The sequence shown here is derived from an EMBL/GenBank/DDBJ whole genome shotgun (WGS) entry which is preliminary data.</text>
</comment>
<dbReference type="Gene3D" id="3.40.50.300">
    <property type="entry name" value="P-loop containing nucleotide triphosphate hydrolases"/>
    <property type="match status" value="1"/>
</dbReference>
<evidence type="ECO:0000256" key="2">
    <source>
        <dbReference type="ARBA" id="ARBA00023134"/>
    </source>
</evidence>
<reference evidence="3" key="1">
    <citation type="journal article" date="2021" name="Front. Plant Sci.">
        <title>Chromosome-Scale Genome Assembly for Chinese Sour Jujube and Insights Into Its Genome Evolution and Domestication Signature.</title>
        <authorList>
            <person name="Shen L.-Y."/>
            <person name="Luo H."/>
            <person name="Wang X.-L."/>
            <person name="Wang X.-M."/>
            <person name="Qiu X.-J."/>
            <person name="Liu H."/>
            <person name="Zhou S.-S."/>
            <person name="Jia K.-H."/>
            <person name="Nie S."/>
            <person name="Bao Y.-T."/>
            <person name="Zhang R.-G."/>
            <person name="Yun Q.-Z."/>
            <person name="Chai Y.-H."/>
            <person name="Lu J.-Y."/>
            <person name="Li Y."/>
            <person name="Zhao S.-W."/>
            <person name="Mao J.-F."/>
            <person name="Jia S.-G."/>
            <person name="Mao Y.-M."/>
        </authorList>
    </citation>
    <scope>NUCLEOTIDE SEQUENCE</scope>
    <source>
        <strain evidence="3">AT0</strain>
        <tissue evidence="3">Leaf</tissue>
    </source>
</reference>
<dbReference type="SUPFAM" id="SSF52540">
    <property type="entry name" value="P-loop containing nucleoside triphosphate hydrolases"/>
    <property type="match status" value="1"/>
</dbReference>
<organism evidence="3 4">
    <name type="scientific">Ziziphus jujuba var. spinosa</name>
    <dbReference type="NCBI Taxonomy" id="714518"/>
    <lineage>
        <taxon>Eukaryota</taxon>
        <taxon>Viridiplantae</taxon>
        <taxon>Streptophyta</taxon>
        <taxon>Embryophyta</taxon>
        <taxon>Tracheophyta</taxon>
        <taxon>Spermatophyta</taxon>
        <taxon>Magnoliopsida</taxon>
        <taxon>eudicotyledons</taxon>
        <taxon>Gunneridae</taxon>
        <taxon>Pentapetalae</taxon>
        <taxon>rosids</taxon>
        <taxon>fabids</taxon>
        <taxon>Rosales</taxon>
        <taxon>Rhamnaceae</taxon>
        <taxon>Paliureae</taxon>
        <taxon>Ziziphus</taxon>
    </lineage>
</organism>
<evidence type="ECO:0000313" key="4">
    <source>
        <dbReference type="Proteomes" id="UP000813462"/>
    </source>
</evidence>
<dbReference type="InterPro" id="IPR009000">
    <property type="entry name" value="Transl_B-barrel_sf"/>
</dbReference>
<name>A0A978V2Y1_ZIZJJ</name>
<gene>
    <name evidence="3" type="ORF">FEM48_Zijuj07G0062000</name>
</gene>
<accession>A0A978V2Y1</accession>
<dbReference type="GO" id="GO:0005525">
    <property type="term" value="F:GTP binding"/>
    <property type="evidence" value="ECO:0007669"/>
    <property type="project" value="UniProtKB-KW"/>
</dbReference>
<keyword evidence="1" id="KW-0547">Nucleotide-binding</keyword>
<dbReference type="SUPFAM" id="SSF50465">
    <property type="entry name" value="EF-Tu/eEF-1alpha/eIF2-gamma C-terminal domain"/>
    <property type="match status" value="1"/>
</dbReference>
<dbReference type="AlphaFoldDB" id="A0A978V2Y1"/>
<evidence type="ECO:0008006" key="5">
    <source>
        <dbReference type="Google" id="ProtNLM"/>
    </source>
</evidence>
<dbReference type="PANTHER" id="PTHR23115">
    <property type="entry name" value="TRANSLATION FACTOR"/>
    <property type="match status" value="1"/>
</dbReference>
<dbReference type="InterPro" id="IPR027417">
    <property type="entry name" value="P-loop_NTPase"/>
</dbReference>
<dbReference type="SUPFAM" id="SSF50447">
    <property type="entry name" value="Translation proteins"/>
    <property type="match status" value="1"/>
</dbReference>
<keyword evidence="2" id="KW-0342">GTP-binding</keyword>
<evidence type="ECO:0000256" key="1">
    <source>
        <dbReference type="ARBA" id="ARBA00022741"/>
    </source>
</evidence>
<dbReference type="Gene3D" id="2.40.30.10">
    <property type="entry name" value="Translation factors"/>
    <property type="match status" value="2"/>
</dbReference>
<protein>
    <recommendedName>
        <fullName evidence="5">Elongation factor 1-alpha-like</fullName>
    </recommendedName>
</protein>
<dbReference type="EMBL" id="JAEACU010000007">
    <property type="protein sequence ID" value="KAH7521714.1"/>
    <property type="molecule type" value="Genomic_DNA"/>
</dbReference>
<dbReference type="InterPro" id="IPR050100">
    <property type="entry name" value="TRAFAC_GTPase_members"/>
</dbReference>
<proteinExistence type="predicted"/>
<dbReference type="InterPro" id="IPR009001">
    <property type="entry name" value="Transl_elong_EF1A/Init_IF2_C"/>
</dbReference>
<dbReference type="Proteomes" id="UP000813462">
    <property type="component" value="Unassembled WGS sequence"/>
</dbReference>
<evidence type="ECO:0000313" key="3">
    <source>
        <dbReference type="EMBL" id="KAH7521714.1"/>
    </source>
</evidence>
<sequence>MDATIPGYSKRKYDEIVKSTSSYLRKIGYNPEANIRFIPISGLDGDNLIERSTNLDWYSGPTLALDQIQEPKRHSDKPMRLSFEDVKIGRIGTTAFGRVETGILKPGMKVTFGPNGLTAKKKKINLKCGYVASNSEDDPANFANSFVSQLVILNRPAACLISNGYTAIIHCHTFHGLVKFEEIISKTDLKKSCEDDQELIEKEPKFSEKG</sequence>